<organism evidence="2 3">
    <name type="scientific">Labrys miyagiensis</name>
    <dbReference type="NCBI Taxonomy" id="346912"/>
    <lineage>
        <taxon>Bacteria</taxon>
        <taxon>Pseudomonadati</taxon>
        <taxon>Pseudomonadota</taxon>
        <taxon>Alphaproteobacteria</taxon>
        <taxon>Hyphomicrobiales</taxon>
        <taxon>Xanthobacteraceae</taxon>
        <taxon>Labrys</taxon>
    </lineage>
</organism>
<comment type="caution">
    <text evidence="2">The sequence shown here is derived from an EMBL/GenBank/DDBJ whole genome shotgun (WGS) entry which is preliminary data.</text>
</comment>
<proteinExistence type="predicted"/>
<name>A0ABQ6CNW6_9HYPH</name>
<dbReference type="InterPro" id="IPR038268">
    <property type="entry name" value="RHH_sf"/>
</dbReference>
<dbReference type="EMBL" id="BSPC01000057">
    <property type="protein sequence ID" value="GLS22021.1"/>
    <property type="molecule type" value="Genomic_DNA"/>
</dbReference>
<evidence type="ECO:0000313" key="3">
    <source>
        <dbReference type="Proteomes" id="UP001156882"/>
    </source>
</evidence>
<dbReference type="Gene3D" id="1.10.3990.20">
    <property type="entry name" value="protein bp1543"/>
    <property type="match status" value="1"/>
</dbReference>
<reference evidence="3" key="1">
    <citation type="journal article" date="2019" name="Int. J. Syst. Evol. Microbiol.">
        <title>The Global Catalogue of Microorganisms (GCM) 10K type strain sequencing project: providing services to taxonomists for standard genome sequencing and annotation.</title>
        <authorList>
            <consortium name="The Broad Institute Genomics Platform"/>
            <consortium name="The Broad Institute Genome Sequencing Center for Infectious Disease"/>
            <person name="Wu L."/>
            <person name="Ma J."/>
        </authorList>
    </citation>
    <scope>NUCLEOTIDE SEQUENCE [LARGE SCALE GENOMIC DNA]</scope>
    <source>
        <strain evidence="3">NBRC 101365</strain>
    </source>
</reference>
<accession>A0ABQ6CNW6</accession>
<dbReference type="Pfam" id="PF13467">
    <property type="entry name" value="RHH_4"/>
    <property type="match status" value="1"/>
</dbReference>
<evidence type="ECO:0000313" key="2">
    <source>
        <dbReference type="EMBL" id="GLS22021.1"/>
    </source>
</evidence>
<sequence>MSKLGKIPVRSITYNGLESSISLEDEFWRALKDISLARGMSRQELISRLDCARTNANLSSALRVFVLDVYLRQRRA</sequence>
<dbReference type="InterPro" id="IPR027373">
    <property type="entry name" value="RHH_dom"/>
</dbReference>
<feature type="domain" description="Ribbon-helix-helix" evidence="1">
    <location>
        <begin position="10"/>
        <end position="68"/>
    </location>
</feature>
<protein>
    <recommendedName>
        <fullName evidence="1">Ribbon-helix-helix domain-containing protein</fullName>
    </recommendedName>
</protein>
<keyword evidence="3" id="KW-1185">Reference proteome</keyword>
<gene>
    <name evidence="2" type="ORF">GCM10007874_50380</name>
</gene>
<dbReference type="Proteomes" id="UP001156882">
    <property type="component" value="Unassembled WGS sequence"/>
</dbReference>
<evidence type="ECO:0000259" key="1">
    <source>
        <dbReference type="Pfam" id="PF13467"/>
    </source>
</evidence>